<dbReference type="Gene3D" id="3.40.960.10">
    <property type="entry name" value="VSR Endonuclease"/>
    <property type="match status" value="1"/>
</dbReference>
<proteinExistence type="predicted"/>
<dbReference type="PANTHER" id="PTHR37317">
    <property type="entry name" value="BLR8090 PROTEIN"/>
    <property type="match status" value="1"/>
</dbReference>
<reference evidence="3 4" key="1">
    <citation type="submission" date="2024-02" db="EMBL/GenBank/DDBJ databases">
        <title>A Gaetbulibacter species isolated from tidal flats and genomic insights of their niches.</title>
        <authorList>
            <person name="Ye Y."/>
        </authorList>
    </citation>
    <scope>NUCLEOTIDE SEQUENCE [LARGE SCALE GENOMIC DNA]</scope>
    <source>
        <strain evidence="3 4">KEM-8</strain>
    </source>
</reference>
<dbReference type="RefSeq" id="WP_395439260.1">
    <property type="nucleotide sequence ID" value="NZ_JBAWKC010000005.1"/>
</dbReference>
<name>A0ABW7MWH2_9FLAO</name>
<sequence length="515" mass="58960">MTRKPIKGNSLAEVNPELALEWHPTKNGNLTPFEVSLGTHKKVWWKCDMGNDHEWESSVKNRSRLKGCPVCIGRKVVLSNCLATLKPELAKEWHPTKNGDLTPNDITVSSGKKVWWKCDMGNDHEWLSIVSDRSRGNRCPICLGQKVVLSNCLATLKPELAKEWHPTKNGKLTPYNVVPGSNKKVWWKCNKGNDHEWNTTVSNRSKGVGCPVCRSLKVVLSNCLATLKPKLAKEWHLTKNGDLTPNNVTPGSNKKVWWKCNKGDDHEWCSRIVHRSKGVGCPVCLGQKIVLSNCLATIKPELAKEWHPTKNGDLTPFDVVLGTNKKVWWKCNKGDDHEWKCSVGHRSSGTGCPYCTLTPQSKQELSITFELIKFFQINPKGFKTRVKGKLWTIDIYIRELKLGIEFDGSYWHKDKRDLDKLKTEKLEFEGFKIMRVREEPLKAITDIDVISTKPFNAKEVTNNILIHILEFYSLDTKRIQRIEEYLLKDDIQNEKRLDAYIEMILTEKADKKNQI</sequence>
<organism evidence="3 4">
    <name type="scientific">Gaetbulibacter aquiaggeris</name>
    <dbReference type="NCBI Taxonomy" id="1735373"/>
    <lineage>
        <taxon>Bacteria</taxon>
        <taxon>Pseudomonadati</taxon>
        <taxon>Bacteroidota</taxon>
        <taxon>Flavobacteriia</taxon>
        <taxon>Flavobacteriales</taxon>
        <taxon>Flavobacteriaceae</taxon>
        <taxon>Gaetbulibacter</taxon>
    </lineage>
</organism>
<dbReference type="InterPro" id="IPR007569">
    <property type="entry name" value="DUF559"/>
</dbReference>
<keyword evidence="4" id="KW-1185">Reference proteome</keyword>
<dbReference type="Pfam" id="PF14311">
    <property type="entry name" value="DUF4379"/>
    <property type="match status" value="5"/>
</dbReference>
<accession>A0ABW7MWH2</accession>
<evidence type="ECO:0000259" key="1">
    <source>
        <dbReference type="Pfam" id="PF04480"/>
    </source>
</evidence>
<dbReference type="PANTHER" id="PTHR37317:SF1">
    <property type="entry name" value="ZINC-RIBBON DOMAIN-CONTAINING PROTEIN-RELATED"/>
    <property type="match status" value="1"/>
</dbReference>
<dbReference type="Pfam" id="PF04480">
    <property type="entry name" value="DUF559"/>
    <property type="match status" value="1"/>
</dbReference>
<feature type="domain" description="Treble clef zinc finger" evidence="2">
    <location>
        <begin position="302"/>
        <end position="356"/>
    </location>
</feature>
<feature type="domain" description="Treble clef zinc finger" evidence="2">
    <location>
        <begin position="89"/>
        <end position="144"/>
    </location>
</feature>
<feature type="domain" description="Treble clef zinc finger" evidence="2">
    <location>
        <begin position="18"/>
        <end position="73"/>
    </location>
</feature>
<dbReference type="Proteomes" id="UP001610104">
    <property type="component" value="Unassembled WGS sequence"/>
</dbReference>
<comment type="caution">
    <text evidence="3">The sequence shown here is derived from an EMBL/GenBank/DDBJ whole genome shotgun (WGS) entry which is preliminary data.</text>
</comment>
<dbReference type="InterPro" id="IPR025487">
    <property type="entry name" value="DUF4379"/>
</dbReference>
<feature type="domain" description="Treble clef zinc finger" evidence="2">
    <location>
        <begin position="231"/>
        <end position="286"/>
    </location>
</feature>
<gene>
    <name evidence="3" type="ORF">V8G56_14920</name>
</gene>
<evidence type="ECO:0000259" key="2">
    <source>
        <dbReference type="Pfam" id="PF14311"/>
    </source>
</evidence>
<evidence type="ECO:0000313" key="4">
    <source>
        <dbReference type="Proteomes" id="UP001610104"/>
    </source>
</evidence>
<protein>
    <submittedName>
        <fullName evidence="3">Zinc-ribbon domain-containing protein</fullName>
    </submittedName>
</protein>
<feature type="domain" description="Treble clef zinc finger" evidence="2">
    <location>
        <begin position="160"/>
        <end position="214"/>
    </location>
</feature>
<feature type="domain" description="DUF559" evidence="1">
    <location>
        <begin position="389"/>
        <end position="442"/>
    </location>
</feature>
<evidence type="ECO:0000313" key="3">
    <source>
        <dbReference type="EMBL" id="MFH6770042.1"/>
    </source>
</evidence>
<dbReference type="EMBL" id="JBAWKC010000005">
    <property type="protein sequence ID" value="MFH6770042.1"/>
    <property type="molecule type" value="Genomic_DNA"/>
</dbReference>